<reference evidence="1" key="1">
    <citation type="journal article" date="2020" name="G3 (Bethesda)">
        <title>High-Quality Assemblies for Three Invasive Social Wasps from the &lt;i&gt;Vespula&lt;/i&gt; Genus.</title>
        <authorList>
            <person name="Harrop T.W.R."/>
            <person name="Guhlin J."/>
            <person name="McLaughlin G.M."/>
            <person name="Permina E."/>
            <person name="Stockwell P."/>
            <person name="Gilligan J."/>
            <person name="Le Lec M.F."/>
            <person name="Gruber M.A.M."/>
            <person name="Quinn O."/>
            <person name="Lovegrove M."/>
            <person name="Duncan E.J."/>
            <person name="Remnant E.J."/>
            <person name="Van Eeckhoven J."/>
            <person name="Graham B."/>
            <person name="Knapp R.A."/>
            <person name="Langford K.W."/>
            <person name="Kronenberg Z."/>
            <person name="Press M.O."/>
            <person name="Eacker S.M."/>
            <person name="Wilson-Rankin E.E."/>
            <person name="Purcell J."/>
            <person name="Lester P.J."/>
            <person name="Dearden P.K."/>
        </authorList>
    </citation>
    <scope>NUCLEOTIDE SEQUENCE</scope>
    <source>
        <strain evidence="1">Volc-1</strain>
    </source>
</reference>
<sequence length="72" mass="8287">MLTHLFGLTFESYWYVTNVLFNAAVGKCIGKDGSSGEVYFACRTALHNPTQLFLENALRVDERERQKEKWGE</sequence>
<keyword evidence="2" id="KW-1185">Reference proteome</keyword>
<evidence type="ECO:0000313" key="1">
    <source>
        <dbReference type="EMBL" id="KAF7389644.1"/>
    </source>
</evidence>
<dbReference type="Proteomes" id="UP000600918">
    <property type="component" value="Unassembled WGS sequence"/>
</dbReference>
<protein>
    <submittedName>
        <fullName evidence="1">Uncharacterized protein</fullName>
    </submittedName>
</protein>
<dbReference type="AlphaFoldDB" id="A0A834MZP8"/>
<proteinExistence type="predicted"/>
<comment type="caution">
    <text evidence="1">The sequence shown here is derived from an EMBL/GenBank/DDBJ whole genome shotgun (WGS) entry which is preliminary data.</text>
</comment>
<gene>
    <name evidence="1" type="ORF">H0235_018128</name>
</gene>
<evidence type="ECO:0000313" key="2">
    <source>
        <dbReference type="Proteomes" id="UP000600918"/>
    </source>
</evidence>
<dbReference type="EMBL" id="JACSDY010000024">
    <property type="protein sequence ID" value="KAF7389644.1"/>
    <property type="molecule type" value="Genomic_DNA"/>
</dbReference>
<accession>A0A834MZP8</accession>
<name>A0A834MZP8_VESPE</name>
<organism evidence="1 2">
    <name type="scientific">Vespula pensylvanica</name>
    <name type="common">Western yellow jacket</name>
    <name type="synonym">Wasp</name>
    <dbReference type="NCBI Taxonomy" id="30213"/>
    <lineage>
        <taxon>Eukaryota</taxon>
        <taxon>Metazoa</taxon>
        <taxon>Ecdysozoa</taxon>
        <taxon>Arthropoda</taxon>
        <taxon>Hexapoda</taxon>
        <taxon>Insecta</taxon>
        <taxon>Pterygota</taxon>
        <taxon>Neoptera</taxon>
        <taxon>Endopterygota</taxon>
        <taxon>Hymenoptera</taxon>
        <taxon>Apocrita</taxon>
        <taxon>Aculeata</taxon>
        <taxon>Vespoidea</taxon>
        <taxon>Vespidae</taxon>
        <taxon>Vespinae</taxon>
        <taxon>Vespula</taxon>
    </lineage>
</organism>